<dbReference type="EMBL" id="BLXT01005511">
    <property type="protein sequence ID" value="GFO23415.1"/>
    <property type="molecule type" value="Genomic_DNA"/>
</dbReference>
<reference evidence="1 2" key="1">
    <citation type="journal article" date="2021" name="Elife">
        <title>Chloroplast acquisition without the gene transfer in kleptoplastic sea slugs, Plakobranchus ocellatus.</title>
        <authorList>
            <person name="Maeda T."/>
            <person name="Takahashi S."/>
            <person name="Yoshida T."/>
            <person name="Shimamura S."/>
            <person name="Takaki Y."/>
            <person name="Nagai Y."/>
            <person name="Toyoda A."/>
            <person name="Suzuki Y."/>
            <person name="Arimoto A."/>
            <person name="Ishii H."/>
            <person name="Satoh N."/>
            <person name="Nishiyama T."/>
            <person name="Hasebe M."/>
            <person name="Maruyama T."/>
            <person name="Minagawa J."/>
            <person name="Obokata J."/>
            <person name="Shigenobu S."/>
        </authorList>
    </citation>
    <scope>NUCLEOTIDE SEQUENCE [LARGE SCALE GENOMIC DNA]</scope>
</reference>
<organism evidence="1 2">
    <name type="scientific">Plakobranchus ocellatus</name>
    <dbReference type="NCBI Taxonomy" id="259542"/>
    <lineage>
        <taxon>Eukaryota</taxon>
        <taxon>Metazoa</taxon>
        <taxon>Spiralia</taxon>
        <taxon>Lophotrochozoa</taxon>
        <taxon>Mollusca</taxon>
        <taxon>Gastropoda</taxon>
        <taxon>Heterobranchia</taxon>
        <taxon>Euthyneura</taxon>
        <taxon>Panpulmonata</taxon>
        <taxon>Sacoglossa</taxon>
        <taxon>Placobranchoidea</taxon>
        <taxon>Plakobranchidae</taxon>
        <taxon>Plakobranchus</taxon>
    </lineage>
</organism>
<sequence>MLIEGEFGNDFRAENLKERIWLGQSLETQELYGCLRHSQQKEGHLNFVNVARPHLSDLRLSKAPVSEL</sequence>
<proteinExistence type="predicted"/>
<evidence type="ECO:0000313" key="1">
    <source>
        <dbReference type="EMBL" id="GFO23415.1"/>
    </source>
</evidence>
<evidence type="ECO:0000313" key="2">
    <source>
        <dbReference type="Proteomes" id="UP000735302"/>
    </source>
</evidence>
<keyword evidence="2" id="KW-1185">Reference proteome</keyword>
<dbReference type="AlphaFoldDB" id="A0AAV4BWE3"/>
<gene>
    <name evidence="1" type="ORF">PoB_004992000</name>
</gene>
<protein>
    <submittedName>
        <fullName evidence="1">Uncharacterized protein</fullName>
    </submittedName>
</protein>
<dbReference type="Proteomes" id="UP000735302">
    <property type="component" value="Unassembled WGS sequence"/>
</dbReference>
<accession>A0AAV4BWE3</accession>
<comment type="caution">
    <text evidence="1">The sequence shown here is derived from an EMBL/GenBank/DDBJ whole genome shotgun (WGS) entry which is preliminary data.</text>
</comment>
<name>A0AAV4BWE3_9GAST</name>